<reference evidence="1" key="1">
    <citation type="submission" date="2014-12" db="EMBL/GenBank/DDBJ databases">
        <title>Insight into the proteome of Arion vulgaris.</title>
        <authorList>
            <person name="Aradska J."/>
            <person name="Bulat T."/>
            <person name="Smidak R."/>
            <person name="Sarate P."/>
            <person name="Gangsoo J."/>
            <person name="Sialana F."/>
            <person name="Bilban M."/>
            <person name="Lubec G."/>
        </authorList>
    </citation>
    <scope>NUCLEOTIDE SEQUENCE</scope>
    <source>
        <tissue evidence="1">Skin</tissue>
    </source>
</reference>
<gene>
    <name evidence="1" type="primary">ORF215333</name>
</gene>
<feature type="non-terminal residue" evidence="1">
    <location>
        <position position="1"/>
    </location>
</feature>
<accession>A0A0B7BWA3</accession>
<evidence type="ECO:0000313" key="1">
    <source>
        <dbReference type="EMBL" id="CEK97288.1"/>
    </source>
</evidence>
<dbReference type="EMBL" id="HACG01050423">
    <property type="protein sequence ID" value="CEK97288.1"/>
    <property type="molecule type" value="Transcribed_RNA"/>
</dbReference>
<sequence>TTCFVGCRVTILCFPCEPGNIQAEGGLECSNDSQSYVRGILEILAGLTKVLRRGDRLN</sequence>
<name>A0A0B7BWA3_9EUPU</name>
<proteinExistence type="predicted"/>
<dbReference type="AlphaFoldDB" id="A0A0B7BWA3"/>
<protein>
    <submittedName>
        <fullName evidence="1">Uncharacterized protein</fullName>
    </submittedName>
</protein>
<organism evidence="1">
    <name type="scientific">Arion vulgaris</name>
    <dbReference type="NCBI Taxonomy" id="1028688"/>
    <lineage>
        <taxon>Eukaryota</taxon>
        <taxon>Metazoa</taxon>
        <taxon>Spiralia</taxon>
        <taxon>Lophotrochozoa</taxon>
        <taxon>Mollusca</taxon>
        <taxon>Gastropoda</taxon>
        <taxon>Heterobranchia</taxon>
        <taxon>Euthyneura</taxon>
        <taxon>Panpulmonata</taxon>
        <taxon>Eupulmonata</taxon>
        <taxon>Stylommatophora</taxon>
        <taxon>Helicina</taxon>
        <taxon>Arionoidea</taxon>
        <taxon>Arionidae</taxon>
        <taxon>Arion</taxon>
    </lineage>
</organism>